<dbReference type="PANTHER" id="PTHR33172">
    <property type="entry name" value="OS08G0516900 PROTEIN"/>
    <property type="match status" value="1"/>
</dbReference>
<feature type="compositionally biased region" description="Low complexity" evidence="3">
    <location>
        <begin position="48"/>
        <end position="70"/>
    </location>
</feature>
<sequence>MGECKTKNTPLFQNTWSQNGRMMMMNKKDGDWIISEEIQENSRLSPTSSSSHEASTISNESSSLSSSIDDISDDASSSLSSCVSSSNSNESLYDLTDLMAELPIKRGLSKFYQGKSESFTCLARVTSVEDLPKKVVNNPYKKRTKSSKSYGGLDNYKTYTLPKRIISKRGSMGSLSSSPLISPRRSILSNSINSCNPPLVQVQKNMEC</sequence>
<evidence type="ECO:0000256" key="2">
    <source>
        <dbReference type="ARBA" id="ARBA00023242"/>
    </source>
</evidence>
<name>A0AAV3PWU1_LITER</name>
<organism evidence="4 5">
    <name type="scientific">Lithospermum erythrorhizon</name>
    <name type="common">Purple gromwell</name>
    <name type="synonym">Lithospermum officinale var. erythrorhizon</name>
    <dbReference type="NCBI Taxonomy" id="34254"/>
    <lineage>
        <taxon>Eukaryota</taxon>
        <taxon>Viridiplantae</taxon>
        <taxon>Streptophyta</taxon>
        <taxon>Embryophyta</taxon>
        <taxon>Tracheophyta</taxon>
        <taxon>Spermatophyta</taxon>
        <taxon>Magnoliopsida</taxon>
        <taxon>eudicotyledons</taxon>
        <taxon>Gunneridae</taxon>
        <taxon>Pentapetalae</taxon>
        <taxon>asterids</taxon>
        <taxon>lamiids</taxon>
        <taxon>Boraginales</taxon>
        <taxon>Boraginaceae</taxon>
        <taxon>Boraginoideae</taxon>
        <taxon>Lithospermeae</taxon>
        <taxon>Lithospermum</taxon>
    </lineage>
</organism>
<keyword evidence="2" id="KW-0539">Nucleus</keyword>
<gene>
    <name evidence="4" type="ORF">LIER_13403</name>
</gene>
<dbReference type="PANTHER" id="PTHR33172:SF99">
    <property type="entry name" value="COLD INDUCED PROTEIN-LIKE"/>
    <property type="match status" value="1"/>
</dbReference>
<evidence type="ECO:0000256" key="1">
    <source>
        <dbReference type="ARBA" id="ARBA00004123"/>
    </source>
</evidence>
<comment type="subcellular location">
    <subcellularLocation>
        <location evidence="1">Nucleus</location>
    </subcellularLocation>
</comment>
<dbReference type="InterPro" id="IPR051992">
    <property type="entry name" value="OxStress_Response_Reg"/>
</dbReference>
<comment type="caution">
    <text evidence="4">The sequence shown here is derived from an EMBL/GenBank/DDBJ whole genome shotgun (WGS) entry which is preliminary data.</text>
</comment>
<accession>A0AAV3PWU1</accession>
<evidence type="ECO:0000313" key="4">
    <source>
        <dbReference type="EMBL" id="GAA0155738.1"/>
    </source>
</evidence>
<dbReference type="GO" id="GO:0006950">
    <property type="term" value="P:response to stress"/>
    <property type="evidence" value="ECO:0007669"/>
    <property type="project" value="UniProtKB-ARBA"/>
</dbReference>
<feature type="region of interest" description="Disordered" evidence="3">
    <location>
        <begin position="36"/>
        <end position="70"/>
    </location>
</feature>
<dbReference type="EMBL" id="BAABME010002701">
    <property type="protein sequence ID" value="GAA0155738.1"/>
    <property type="molecule type" value="Genomic_DNA"/>
</dbReference>
<proteinExistence type="predicted"/>
<dbReference type="Proteomes" id="UP001454036">
    <property type="component" value="Unassembled WGS sequence"/>
</dbReference>
<dbReference type="AlphaFoldDB" id="A0AAV3PWU1"/>
<keyword evidence="5" id="KW-1185">Reference proteome</keyword>
<reference evidence="4 5" key="1">
    <citation type="submission" date="2024-01" db="EMBL/GenBank/DDBJ databases">
        <title>The complete chloroplast genome sequence of Lithospermum erythrorhizon: insights into the phylogenetic relationship among Boraginaceae species and the maternal lineages of purple gromwells.</title>
        <authorList>
            <person name="Okada T."/>
            <person name="Watanabe K."/>
        </authorList>
    </citation>
    <scope>NUCLEOTIDE SEQUENCE [LARGE SCALE GENOMIC DNA]</scope>
</reference>
<evidence type="ECO:0000256" key="3">
    <source>
        <dbReference type="SAM" id="MobiDB-lite"/>
    </source>
</evidence>
<dbReference type="GO" id="GO:0005634">
    <property type="term" value="C:nucleus"/>
    <property type="evidence" value="ECO:0007669"/>
    <property type="project" value="UniProtKB-SubCell"/>
</dbReference>
<protein>
    <submittedName>
        <fullName evidence="4">Uncharacterized protein</fullName>
    </submittedName>
</protein>
<evidence type="ECO:0000313" key="5">
    <source>
        <dbReference type="Proteomes" id="UP001454036"/>
    </source>
</evidence>